<dbReference type="InterPro" id="IPR013957">
    <property type="entry name" value="SNRNP27"/>
</dbReference>
<evidence type="ECO:0000259" key="2">
    <source>
        <dbReference type="Pfam" id="PF08648"/>
    </source>
</evidence>
<evidence type="ECO:0000256" key="1">
    <source>
        <dbReference type="SAM" id="MobiDB-lite"/>
    </source>
</evidence>
<accession>A0A6A6SNX9</accession>
<dbReference type="GO" id="GO:0008380">
    <property type="term" value="P:RNA splicing"/>
    <property type="evidence" value="ECO:0007669"/>
    <property type="project" value="InterPro"/>
</dbReference>
<dbReference type="OrthoDB" id="5419162at2759"/>
<name>A0A6A6SNX9_9PLEO</name>
<reference evidence="3" key="1">
    <citation type="journal article" date="2020" name="Stud. Mycol.">
        <title>101 Dothideomycetes genomes: a test case for predicting lifestyles and emergence of pathogens.</title>
        <authorList>
            <person name="Haridas S."/>
            <person name="Albert R."/>
            <person name="Binder M."/>
            <person name="Bloem J."/>
            <person name="Labutti K."/>
            <person name="Salamov A."/>
            <person name="Andreopoulos B."/>
            <person name="Baker S."/>
            <person name="Barry K."/>
            <person name="Bills G."/>
            <person name="Bluhm B."/>
            <person name="Cannon C."/>
            <person name="Castanera R."/>
            <person name="Culley D."/>
            <person name="Daum C."/>
            <person name="Ezra D."/>
            <person name="Gonzalez J."/>
            <person name="Henrissat B."/>
            <person name="Kuo A."/>
            <person name="Liang C."/>
            <person name="Lipzen A."/>
            <person name="Lutzoni F."/>
            <person name="Magnuson J."/>
            <person name="Mondo S."/>
            <person name="Nolan M."/>
            <person name="Ohm R."/>
            <person name="Pangilinan J."/>
            <person name="Park H.-J."/>
            <person name="Ramirez L."/>
            <person name="Alfaro M."/>
            <person name="Sun H."/>
            <person name="Tritt A."/>
            <person name="Yoshinaga Y."/>
            <person name="Zwiers L.-H."/>
            <person name="Turgeon B."/>
            <person name="Goodwin S."/>
            <person name="Spatafora J."/>
            <person name="Crous P."/>
            <person name="Grigoriev I."/>
        </authorList>
    </citation>
    <scope>NUCLEOTIDE SEQUENCE</scope>
    <source>
        <strain evidence="3">CBS 122681</strain>
    </source>
</reference>
<proteinExistence type="predicted"/>
<keyword evidence="4" id="KW-1185">Reference proteome</keyword>
<evidence type="ECO:0000313" key="3">
    <source>
        <dbReference type="EMBL" id="KAF2649389.1"/>
    </source>
</evidence>
<organism evidence="3 4">
    <name type="scientific">Lophiostoma macrostomum CBS 122681</name>
    <dbReference type="NCBI Taxonomy" id="1314788"/>
    <lineage>
        <taxon>Eukaryota</taxon>
        <taxon>Fungi</taxon>
        <taxon>Dikarya</taxon>
        <taxon>Ascomycota</taxon>
        <taxon>Pezizomycotina</taxon>
        <taxon>Dothideomycetes</taxon>
        <taxon>Pleosporomycetidae</taxon>
        <taxon>Pleosporales</taxon>
        <taxon>Lophiostomataceae</taxon>
        <taxon>Lophiostoma</taxon>
    </lineage>
</organism>
<dbReference type="Proteomes" id="UP000799324">
    <property type="component" value="Unassembled WGS sequence"/>
</dbReference>
<dbReference type="Pfam" id="PF08648">
    <property type="entry name" value="SNRNP27"/>
    <property type="match status" value="1"/>
</dbReference>
<feature type="domain" description="U4/U6.U5 small nuclear ribonucleoprotein 27kDa protein" evidence="2">
    <location>
        <begin position="2"/>
        <end position="33"/>
    </location>
</feature>
<feature type="compositionally biased region" description="Polar residues" evidence="1">
    <location>
        <begin position="26"/>
        <end position="38"/>
    </location>
</feature>
<protein>
    <recommendedName>
        <fullName evidence="2">U4/U6.U5 small nuclear ribonucleoprotein 27kDa protein domain-containing protein</fullName>
    </recommendedName>
</protein>
<feature type="compositionally biased region" description="Basic and acidic residues" evidence="1">
    <location>
        <begin position="47"/>
        <end position="60"/>
    </location>
</feature>
<sequence>MDEEDDIAAAMGFSSFGTTKKRKFDQTNSPKVESSGANTMPLGVRPKRNDGVASDQDHETSGPGEANDAVKETTELQPAKTNSKGKEKQTVPSGLAGFLARGNQLPDKPSLPDKPPLPDKPSANPTESKPVAPGYDGSAQVSFGGPSITKMELDALRGGVQNEHGDVAYFLPSFLEDPWEKLDK</sequence>
<dbReference type="AlphaFoldDB" id="A0A6A6SNX9"/>
<evidence type="ECO:0000313" key="4">
    <source>
        <dbReference type="Proteomes" id="UP000799324"/>
    </source>
</evidence>
<feature type="region of interest" description="Disordered" evidence="1">
    <location>
        <begin position="1"/>
        <end position="146"/>
    </location>
</feature>
<dbReference type="EMBL" id="MU004494">
    <property type="protein sequence ID" value="KAF2649389.1"/>
    <property type="molecule type" value="Genomic_DNA"/>
</dbReference>
<gene>
    <name evidence="3" type="ORF">K491DRAFT_683885</name>
</gene>